<name>A0AB39JC75_9VIRU</name>
<proteinExistence type="predicted"/>
<organism evidence="1">
    <name type="scientific">Florenciella sp. virus SA2</name>
    <dbReference type="NCBI Taxonomy" id="3240092"/>
    <lineage>
        <taxon>Viruses</taxon>
    </lineage>
</organism>
<reference evidence="1" key="1">
    <citation type="submission" date="2024-03" db="EMBL/GenBank/DDBJ databases">
        <title>Eukaryotic viruses encode the ribosomal protein eL40.</title>
        <authorList>
            <person name="Thomy J."/>
            <person name="Schvarcz C.R."/>
            <person name="McBeain K.A."/>
            <person name="Edwards K.F."/>
            <person name="Steward G.F."/>
        </authorList>
    </citation>
    <scope>NUCLEOTIDE SEQUENCE</scope>
    <source>
        <strain evidence="1">FloV-SA2</strain>
    </source>
</reference>
<accession>A0AB39JC75</accession>
<dbReference type="EMBL" id="PP542043">
    <property type="protein sequence ID" value="XDO02304.1"/>
    <property type="molecule type" value="Genomic_DNA"/>
</dbReference>
<protein>
    <submittedName>
        <fullName evidence="1">Uncharacterized protein</fullName>
    </submittedName>
</protein>
<evidence type="ECO:0000313" key="1">
    <source>
        <dbReference type="EMBL" id="XDO02304.1"/>
    </source>
</evidence>
<sequence>MKIAIGLCGLLRNEKQSINNLKKKNRFSK</sequence>
<gene>
    <name evidence="1" type="ORF">FloV-SA2_00486</name>
</gene>